<organism evidence="1">
    <name type="scientific">Brassica cretica</name>
    <name type="common">Mustard</name>
    <dbReference type="NCBI Taxonomy" id="69181"/>
    <lineage>
        <taxon>Eukaryota</taxon>
        <taxon>Viridiplantae</taxon>
        <taxon>Streptophyta</taxon>
        <taxon>Embryophyta</taxon>
        <taxon>Tracheophyta</taxon>
        <taxon>Spermatophyta</taxon>
        <taxon>Magnoliopsida</taxon>
        <taxon>eudicotyledons</taxon>
        <taxon>Gunneridae</taxon>
        <taxon>Pentapetalae</taxon>
        <taxon>rosids</taxon>
        <taxon>malvids</taxon>
        <taxon>Brassicales</taxon>
        <taxon>Brassicaceae</taxon>
        <taxon>Brassiceae</taxon>
        <taxon>Brassica</taxon>
    </lineage>
</organism>
<protein>
    <submittedName>
        <fullName evidence="1">Uncharacterized protein</fullName>
    </submittedName>
</protein>
<dbReference type="EMBL" id="QGKY02000190">
    <property type="protein sequence ID" value="KAF2590617.1"/>
    <property type="molecule type" value="Genomic_DNA"/>
</dbReference>
<comment type="caution">
    <text evidence="1">The sequence shown here is derived from an EMBL/GenBank/DDBJ whole genome shotgun (WGS) entry which is preliminary data.</text>
</comment>
<proteinExistence type="predicted"/>
<reference evidence="1" key="1">
    <citation type="submission" date="2019-12" db="EMBL/GenBank/DDBJ databases">
        <title>Genome sequencing and annotation of Brassica cretica.</title>
        <authorList>
            <person name="Studholme D.J."/>
            <person name="Sarris P.F."/>
        </authorList>
    </citation>
    <scope>NUCLEOTIDE SEQUENCE</scope>
    <source>
        <strain evidence="1">PFS-102/07</strain>
        <tissue evidence="1">Leaf</tissue>
    </source>
</reference>
<evidence type="ECO:0000313" key="1">
    <source>
        <dbReference type="EMBL" id="KAF2590617.1"/>
    </source>
</evidence>
<name>A0A8S9KA36_BRACR</name>
<dbReference type="AlphaFoldDB" id="A0A8S9KA36"/>
<accession>A0A8S9KA36</accession>
<gene>
    <name evidence="1" type="ORF">F2Q70_00039894</name>
</gene>
<sequence length="79" mass="9243">MTHGELMIPPLEDHLQILKPLRGDQQRATLQSSPQLTVGVYWSQRSPKLPLWSHWFSQERAAAQKLPLKSWWKALGKKW</sequence>